<dbReference type="GO" id="GO:0051259">
    <property type="term" value="P:protein complex oligomerization"/>
    <property type="evidence" value="ECO:0007669"/>
    <property type="project" value="InterPro"/>
</dbReference>
<organism evidence="11 12">
    <name type="scientific">Mobilicoccus pelagius NBRC 104925</name>
    <dbReference type="NCBI Taxonomy" id="1089455"/>
    <lineage>
        <taxon>Bacteria</taxon>
        <taxon>Bacillati</taxon>
        <taxon>Actinomycetota</taxon>
        <taxon>Actinomycetes</taxon>
        <taxon>Micrococcales</taxon>
        <taxon>Dermatophilaceae</taxon>
        <taxon>Mobilicoccus</taxon>
    </lineage>
</organism>
<comment type="similarity">
    <text evidence="2 8">Belongs to the ArgR family.</text>
</comment>
<evidence type="ECO:0000256" key="3">
    <source>
        <dbReference type="ARBA" id="ARBA00022490"/>
    </source>
</evidence>
<evidence type="ECO:0000256" key="5">
    <source>
        <dbReference type="ARBA" id="ARBA00023015"/>
    </source>
</evidence>
<comment type="pathway">
    <text evidence="8">Amino-acid biosynthesis; L-arginine biosynthesis [regulation].</text>
</comment>
<dbReference type="InterPro" id="IPR036388">
    <property type="entry name" value="WH-like_DNA-bd_sf"/>
</dbReference>
<dbReference type="Proteomes" id="UP000004367">
    <property type="component" value="Unassembled WGS sequence"/>
</dbReference>
<dbReference type="InterPro" id="IPR036390">
    <property type="entry name" value="WH_DNA-bd_sf"/>
</dbReference>
<keyword evidence="12" id="KW-1185">Reference proteome</keyword>
<evidence type="ECO:0000259" key="10">
    <source>
        <dbReference type="Pfam" id="PF02863"/>
    </source>
</evidence>
<comment type="function">
    <text evidence="8">Regulates arginine biosynthesis genes.</text>
</comment>
<dbReference type="GO" id="GO:0034618">
    <property type="term" value="F:arginine binding"/>
    <property type="evidence" value="ECO:0007669"/>
    <property type="project" value="InterPro"/>
</dbReference>
<dbReference type="GO" id="GO:0005737">
    <property type="term" value="C:cytoplasm"/>
    <property type="evidence" value="ECO:0007669"/>
    <property type="project" value="UniProtKB-SubCell"/>
</dbReference>
<dbReference type="PANTHER" id="PTHR34471">
    <property type="entry name" value="ARGININE REPRESSOR"/>
    <property type="match status" value="1"/>
</dbReference>
<dbReference type="Gene3D" id="1.10.10.10">
    <property type="entry name" value="Winged helix-like DNA-binding domain superfamily/Winged helix DNA-binding domain"/>
    <property type="match status" value="1"/>
</dbReference>
<dbReference type="InterPro" id="IPR020900">
    <property type="entry name" value="Arg_repress_DNA-bd"/>
</dbReference>
<dbReference type="AlphaFoldDB" id="H5UV24"/>
<evidence type="ECO:0000259" key="9">
    <source>
        <dbReference type="Pfam" id="PF01316"/>
    </source>
</evidence>
<dbReference type="InterPro" id="IPR001669">
    <property type="entry name" value="Arg_repress"/>
</dbReference>
<keyword evidence="3 8" id="KW-0963">Cytoplasm</keyword>
<keyword evidence="8" id="KW-0055">Arginine biosynthesis</keyword>
<keyword evidence="5 8" id="KW-0805">Transcription regulation</keyword>
<accession>H5UV24</accession>
<evidence type="ECO:0000256" key="8">
    <source>
        <dbReference type="HAMAP-Rule" id="MF_00173"/>
    </source>
</evidence>
<gene>
    <name evidence="8 11" type="primary">argR</name>
    <name evidence="11" type="ORF">MOPEL_130_01890</name>
</gene>
<dbReference type="eggNOG" id="COG1438">
    <property type="taxonomic scope" value="Bacteria"/>
</dbReference>
<dbReference type="InterPro" id="IPR036251">
    <property type="entry name" value="Arg_repress_C_sf"/>
</dbReference>
<dbReference type="Pfam" id="PF01316">
    <property type="entry name" value="Arg_repressor"/>
    <property type="match status" value="1"/>
</dbReference>
<proteinExistence type="inferred from homology"/>
<dbReference type="SUPFAM" id="SSF46785">
    <property type="entry name" value="Winged helix' DNA-binding domain"/>
    <property type="match status" value="1"/>
</dbReference>
<dbReference type="InterPro" id="IPR020899">
    <property type="entry name" value="Arg_repress_C"/>
</dbReference>
<comment type="subcellular location">
    <subcellularLocation>
        <location evidence="1 8">Cytoplasm</location>
    </subcellularLocation>
</comment>
<evidence type="ECO:0000256" key="1">
    <source>
        <dbReference type="ARBA" id="ARBA00004496"/>
    </source>
</evidence>
<keyword evidence="6 8" id="KW-0238">DNA-binding</keyword>
<reference evidence="11 12" key="1">
    <citation type="submission" date="2012-02" db="EMBL/GenBank/DDBJ databases">
        <title>Whole genome shotgun sequence of Mobilicoccus pelagius NBRC 104925.</title>
        <authorList>
            <person name="Yoshida Y."/>
            <person name="Hosoyama A."/>
            <person name="Tsuchikane K."/>
            <person name="Katsumata H."/>
            <person name="Yamazaki S."/>
            <person name="Fujita N."/>
        </authorList>
    </citation>
    <scope>NUCLEOTIDE SEQUENCE [LARGE SCALE GENOMIC DNA]</scope>
    <source>
        <strain evidence="11 12">NBRC 104925</strain>
    </source>
</reference>
<evidence type="ECO:0000256" key="6">
    <source>
        <dbReference type="ARBA" id="ARBA00023125"/>
    </source>
</evidence>
<dbReference type="Pfam" id="PF02863">
    <property type="entry name" value="Arg_repressor_C"/>
    <property type="match status" value="1"/>
</dbReference>
<dbReference type="GO" id="GO:0003677">
    <property type="term" value="F:DNA binding"/>
    <property type="evidence" value="ECO:0007669"/>
    <property type="project" value="UniProtKB-KW"/>
</dbReference>
<keyword evidence="7 8" id="KW-0804">Transcription</keyword>
<keyword evidence="8" id="KW-0028">Amino-acid biosynthesis</keyword>
<dbReference type="GO" id="GO:1900079">
    <property type="term" value="P:regulation of arginine biosynthetic process"/>
    <property type="evidence" value="ECO:0007669"/>
    <property type="project" value="UniProtKB-UniRule"/>
</dbReference>
<feature type="domain" description="Arginine repressor C-terminal" evidence="10">
    <location>
        <begin position="92"/>
        <end position="156"/>
    </location>
</feature>
<dbReference type="HAMAP" id="MF_00173">
    <property type="entry name" value="Arg_repressor"/>
    <property type="match status" value="1"/>
</dbReference>
<comment type="caution">
    <text evidence="11">The sequence shown here is derived from an EMBL/GenBank/DDBJ whole genome shotgun (WGS) entry which is preliminary data.</text>
</comment>
<dbReference type="UniPathway" id="UPA00068"/>
<name>H5UV24_9MICO</name>
<dbReference type="GO" id="GO:0006526">
    <property type="term" value="P:L-arginine biosynthetic process"/>
    <property type="evidence" value="ECO:0007669"/>
    <property type="project" value="UniProtKB-UniPathway"/>
</dbReference>
<dbReference type="SUPFAM" id="SSF55252">
    <property type="entry name" value="C-terminal domain of arginine repressor"/>
    <property type="match status" value="1"/>
</dbReference>
<evidence type="ECO:0000256" key="2">
    <source>
        <dbReference type="ARBA" id="ARBA00008316"/>
    </source>
</evidence>
<dbReference type="EMBL" id="BAFE01000089">
    <property type="protein sequence ID" value="GAB49582.1"/>
    <property type="molecule type" value="Genomic_DNA"/>
</dbReference>
<evidence type="ECO:0000313" key="12">
    <source>
        <dbReference type="Proteomes" id="UP000004367"/>
    </source>
</evidence>
<evidence type="ECO:0000313" key="11">
    <source>
        <dbReference type="EMBL" id="GAB49582.1"/>
    </source>
</evidence>
<dbReference type="GO" id="GO:0003700">
    <property type="term" value="F:DNA-binding transcription factor activity"/>
    <property type="evidence" value="ECO:0007669"/>
    <property type="project" value="UniProtKB-UniRule"/>
</dbReference>
<dbReference type="Gene3D" id="3.30.1360.40">
    <property type="match status" value="1"/>
</dbReference>
<protein>
    <recommendedName>
        <fullName evidence="8">Arginine repressor</fullName>
    </recommendedName>
</protein>
<evidence type="ECO:0000256" key="7">
    <source>
        <dbReference type="ARBA" id="ARBA00023163"/>
    </source>
</evidence>
<keyword evidence="4 8" id="KW-0678">Repressor</keyword>
<dbReference type="RefSeq" id="WP_009483425.1">
    <property type="nucleotide sequence ID" value="NZ_BAFE01000089.1"/>
</dbReference>
<dbReference type="PRINTS" id="PR01467">
    <property type="entry name" value="ARGREPRESSOR"/>
</dbReference>
<feature type="domain" description="Arginine repressor DNA-binding" evidence="9">
    <location>
        <begin position="5"/>
        <end position="66"/>
    </location>
</feature>
<sequence length="163" mass="17096">MPRSRGARHRLIAEILGRHAVRSQNDLLDLLAEEGVVITQATLSRDLVELGAVKVRHGRSLVYALPGLGGDATPRPAPDSRFVEERIRKVCTDLLVSAVAAGNQAVLRTPPGAAQYLASALDTTPGLGVLGTIAGDDTVLLILATPEDAGSCVERLLTLSSTT</sequence>
<dbReference type="STRING" id="1089455.MOPEL_130_01890"/>
<dbReference type="PANTHER" id="PTHR34471:SF1">
    <property type="entry name" value="ARGININE REPRESSOR"/>
    <property type="match status" value="1"/>
</dbReference>
<evidence type="ECO:0000256" key="4">
    <source>
        <dbReference type="ARBA" id="ARBA00022491"/>
    </source>
</evidence>